<evidence type="ECO:0000313" key="3">
    <source>
        <dbReference type="Proteomes" id="UP001054945"/>
    </source>
</evidence>
<proteinExistence type="predicted"/>
<dbReference type="AlphaFoldDB" id="A0AAV4T9X3"/>
<reference evidence="2 3" key="1">
    <citation type="submission" date="2021-06" db="EMBL/GenBank/DDBJ databases">
        <title>Caerostris extrusa draft genome.</title>
        <authorList>
            <person name="Kono N."/>
            <person name="Arakawa K."/>
        </authorList>
    </citation>
    <scope>NUCLEOTIDE SEQUENCE [LARGE SCALE GENOMIC DNA]</scope>
</reference>
<keyword evidence="3" id="KW-1185">Reference proteome</keyword>
<sequence>MQVLMLTSKLPTRPREVSRNTISASSMDPKLTSDLCRRRQIHRANFGAGEISAQQIMEQILRITGRGNNVAFRADRDISSV</sequence>
<feature type="region of interest" description="Disordered" evidence="1">
    <location>
        <begin position="1"/>
        <end position="31"/>
    </location>
</feature>
<comment type="caution">
    <text evidence="2">The sequence shown here is derived from an EMBL/GenBank/DDBJ whole genome shotgun (WGS) entry which is preliminary data.</text>
</comment>
<evidence type="ECO:0000256" key="1">
    <source>
        <dbReference type="SAM" id="MobiDB-lite"/>
    </source>
</evidence>
<name>A0AAV4T9X3_CAEEX</name>
<dbReference type="EMBL" id="BPLR01010979">
    <property type="protein sequence ID" value="GIY43463.1"/>
    <property type="molecule type" value="Genomic_DNA"/>
</dbReference>
<accession>A0AAV4T9X3</accession>
<organism evidence="2 3">
    <name type="scientific">Caerostris extrusa</name>
    <name type="common">Bark spider</name>
    <name type="synonym">Caerostris bankana</name>
    <dbReference type="NCBI Taxonomy" id="172846"/>
    <lineage>
        <taxon>Eukaryota</taxon>
        <taxon>Metazoa</taxon>
        <taxon>Ecdysozoa</taxon>
        <taxon>Arthropoda</taxon>
        <taxon>Chelicerata</taxon>
        <taxon>Arachnida</taxon>
        <taxon>Araneae</taxon>
        <taxon>Araneomorphae</taxon>
        <taxon>Entelegynae</taxon>
        <taxon>Araneoidea</taxon>
        <taxon>Araneidae</taxon>
        <taxon>Caerostris</taxon>
    </lineage>
</organism>
<dbReference type="Proteomes" id="UP001054945">
    <property type="component" value="Unassembled WGS sequence"/>
</dbReference>
<gene>
    <name evidence="2" type="ORF">CEXT_792121</name>
</gene>
<protein>
    <submittedName>
        <fullName evidence="2">Uncharacterized protein</fullName>
    </submittedName>
</protein>
<evidence type="ECO:0000313" key="2">
    <source>
        <dbReference type="EMBL" id="GIY43463.1"/>
    </source>
</evidence>